<evidence type="ECO:0000313" key="1">
    <source>
        <dbReference type="EMBL" id="GGZ70720.1"/>
    </source>
</evidence>
<comment type="caution">
    <text evidence="1">The sequence shown here is derived from an EMBL/GenBank/DDBJ whole genome shotgun (WGS) entry which is preliminary data.</text>
</comment>
<accession>A0A918QWZ3</accession>
<reference evidence="1" key="1">
    <citation type="journal article" date="2014" name="Int. J. Syst. Evol. Microbiol.">
        <title>Complete genome sequence of Corynebacterium casei LMG S-19264T (=DSM 44701T), isolated from a smear-ripened cheese.</title>
        <authorList>
            <consortium name="US DOE Joint Genome Institute (JGI-PGF)"/>
            <person name="Walter F."/>
            <person name="Albersmeier A."/>
            <person name="Kalinowski J."/>
            <person name="Ruckert C."/>
        </authorList>
    </citation>
    <scope>NUCLEOTIDE SEQUENCE</scope>
    <source>
        <strain evidence="1">JCM 5016</strain>
    </source>
</reference>
<reference evidence="1" key="2">
    <citation type="submission" date="2020-09" db="EMBL/GenBank/DDBJ databases">
        <authorList>
            <person name="Sun Q."/>
            <person name="Ohkuma M."/>
        </authorList>
    </citation>
    <scope>NUCLEOTIDE SEQUENCE</scope>
    <source>
        <strain evidence="1">JCM 5016</strain>
    </source>
</reference>
<dbReference type="Proteomes" id="UP000623010">
    <property type="component" value="Unassembled WGS sequence"/>
</dbReference>
<organism evidence="1 2">
    <name type="scientific">Streptomyces echinoruber</name>
    <dbReference type="NCBI Taxonomy" id="68898"/>
    <lineage>
        <taxon>Bacteria</taxon>
        <taxon>Bacillati</taxon>
        <taxon>Actinomycetota</taxon>
        <taxon>Actinomycetes</taxon>
        <taxon>Kitasatosporales</taxon>
        <taxon>Streptomycetaceae</taxon>
        <taxon>Streptomyces</taxon>
    </lineage>
</organism>
<protein>
    <submittedName>
        <fullName evidence="1">Uncharacterized protein</fullName>
    </submittedName>
</protein>
<evidence type="ECO:0000313" key="2">
    <source>
        <dbReference type="Proteomes" id="UP000623010"/>
    </source>
</evidence>
<dbReference type="EMBL" id="BMWH01000001">
    <property type="protein sequence ID" value="GGZ70720.1"/>
    <property type="molecule type" value="Genomic_DNA"/>
</dbReference>
<name>A0A918QWZ3_9ACTN</name>
<sequence>MSRSAVPEPSWWREDPERWELLEFDGRYDGDGLPVDACWEDRQQVLHALVREPAPGDGDFARFLLVQETRWHRHSWGFNHSIELAALRVAEERRVEDVWILWEAVCGSFDTWCGLPHHLLLAAGVAATTQYVEDSGHPRRDNLLDHLGKMSRTTDEEVARTLARRRRHYREIIGGTSGK</sequence>
<gene>
    <name evidence="1" type="ORF">GCM10010389_05280</name>
</gene>
<keyword evidence="2" id="KW-1185">Reference proteome</keyword>
<dbReference type="RefSeq" id="WP_190055602.1">
    <property type="nucleotide sequence ID" value="NZ_BMWH01000001.1"/>
</dbReference>
<proteinExistence type="predicted"/>
<dbReference type="AlphaFoldDB" id="A0A918QWZ3"/>